<reference evidence="4" key="1">
    <citation type="submission" date="2025-08" db="UniProtKB">
        <authorList>
            <consortium name="RefSeq"/>
        </authorList>
    </citation>
    <scope>IDENTIFICATION</scope>
    <source>
        <tissue evidence="4">Whole organism</tissue>
    </source>
</reference>
<dbReference type="InterPro" id="IPR001254">
    <property type="entry name" value="Trypsin_dom"/>
</dbReference>
<feature type="domain" description="Peptidase S1" evidence="2">
    <location>
        <begin position="172"/>
        <end position="233"/>
    </location>
</feature>
<dbReference type="InterPro" id="IPR009003">
    <property type="entry name" value="Peptidase_S1_PA"/>
</dbReference>
<evidence type="ECO:0000259" key="2">
    <source>
        <dbReference type="Pfam" id="PF00089"/>
    </source>
</evidence>
<sequence>MWTSARQFGAWTASSVIAALLAYCSCAPRAGLPIAQSCFHGVLLRPGRCELLIKCAGAIRERQAGGRPQLCGFPSTGFQSLVPIVCCTTPAAHRPPPVNPPSVYPTLAPTSSPTGYGRVAAEPVTESCERLLSSPPKASSAHRSTADRKCDTYRRAACALASPTLTASAPSDGEPADRMEFPHMALLGYGDNPAALSWSCGGSLIAPDWVLTAAHCAAAGSTRVSFVLLGALQRGEARNLQPDMLQG</sequence>
<dbReference type="GO" id="GO:0004252">
    <property type="term" value="F:serine-type endopeptidase activity"/>
    <property type="evidence" value="ECO:0007669"/>
    <property type="project" value="InterPro"/>
</dbReference>
<dbReference type="SUPFAM" id="SSF50494">
    <property type="entry name" value="Trypsin-like serine proteases"/>
    <property type="match status" value="1"/>
</dbReference>
<keyword evidence="1" id="KW-0732">Signal</keyword>
<name>A0A9C6TYF8_FRAOC</name>
<proteinExistence type="predicted"/>
<keyword evidence="3" id="KW-1185">Reference proteome</keyword>
<dbReference type="InterPro" id="IPR018114">
    <property type="entry name" value="TRYPSIN_HIS"/>
</dbReference>
<dbReference type="Pfam" id="PF00089">
    <property type="entry name" value="Trypsin"/>
    <property type="match status" value="1"/>
</dbReference>
<dbReference type="Gene3D" id="2.40.10.10">
    <property type="entry name" value="Trypsin-like serine proteases"/>
    <property type="match status" value="1"/>
</dbReference>
<feature type="chain" id="PRO_5038513426" evidence="1">
    <location>
        <begin position="27"/>
        <end position="247"/>
    </location>
</feature>
<evidence type="ECO:0000256" key="1">
    <source>
        <dbReference type="SAM" id="SignalP"/>
    </source>
</evidence>
<gene>
    <name evidence="4" type="primary">LOC127749233</name>
</gene>
<dbReference type="Proteomes" id="UP000504606">
    <property type="component" value="Unplaced"/>
</dbReference>
<evidence type="ECO:0000313" key="3">
    <source>
        <dbReference type="Proteomes" id="UP000504606"/>
    </source>
</evidence>
<evidence type="ECO:0000313" key="4">
    <source>
        <dbReference type="RefSeq" id="XP_052122530.1"/>
    </source>
</evidence>
<dbReference type="KEGG" id="foc:127749233"/>
<protein>
    <submittedName>
        <fullName evidence="4">Serine protease snake-like isoform X1</fullName>
    </submittedName>
</protein>
<dbReference type="AlphaFoldDB" id="A0A9C6TYF8"/>
<organism evidence="3 4">
    <name type="scientific">Frankliniella occidentalis</name>
    <name type="common">Western flower thrips</name>
    <name type="synonym">Euthrips occidentalis</name>
    <dbReference type="NCBI Taxonomy" id="133901"/>
    <lineage>
        <taxon>Eukaryota</taxon>
        <taxon>Metazoa</taxon>
        <taxon>Ecdysozoa</taxon>
        <taxon>Arthropoda</taxon>
        <taxon>Hexapoda</taxon>
        <taxon>Insecta</taxon>
        <taxon>Pterygota</taxon>
        <taxon>Neoptera</taxon>
        <taxon>Paraneoptera</taxon>
        <taxon>Thysanoptera</taxon>
        <taxon>Terebrantia</taxon>
        <taxon>Thripoidea</taxon>
        <taxon>Thripidae</taxon>
        <taxon>Frankliniella</taxon>
    </lineage>
</organism>
<feature type="signal peptide" evidence="1">
    <location>
        <begin position="1"/>
        <end position="26"/>
    </location>
</feature>
<dbReference type="OrthoDB" id="6339452at2759"/>
<dbReference type="InterPro" id="IPR051333">
    <property type="entry name" value="CLIP_Serine_Protease"/>
</dbReference>
<dbReference type="PROSITE" id="PS00134">
    <property type="entry name" value="TRYPSIN_HIS"/>
    <property type="match status" value="1"/>
</dbReference>
<accession>A0A9C6TYF8</accession>
<dbReference type="GeneID" id="127749233"/>
<dbReference type="PANTHER" id="PTHR24260">
    <property type="match status" value="1"/>
</dbReference>
<dbReference type="PANTHER" id="PTHR24260:SF147">
    <property type="entry name" value="EG:BACR7A4.3 PROTEIN-RELATED"/>
    <property type="match status" value="1"/>
</dbReference>
<dbReference type="RefSeq" id="XP_052122530.1">
    <property type="nucleotide sequence ID" value="XM_052266570.1"/>
</dbReference>
<dbReference type="GO" id="GO:0006508">
    <property type="term" value="P:proteolysis"/>
    <property type="evidence" value="ECO:0007669"/>
    <property type="project" value="InterPro"/>
</dbReference>
<dbReference type="InterPro" id="IPR043504">
    <property type="entry name" value="Peptidase_S1_PA_chymotrypsin"/>
</dbReference>